<dbReference type="InterPro" id="IPR021364">
    <property type="entry name" value="DUF2857"/>
</dbReference>
<evidence type="ECO:0000313" key="1">
    <source>
        <dbReference type="EMBL" id="PMF19516.1"/>
    </source>
</evidence>
<organism evidence="1 2">
    <name type="scientific">Vibrio splendidus</name>
    <dbReference type="NCBI Taxonomy" id="29497"/>
    <lineage>
        <taxon>Bacteria</taxon>
        <taxon>Pseudomonadati</taxon>
        <taxon>Pseudomonadota</taxon>
        <taxon>Gammaproteobacteria</taxon>
        <taxon>Vibrionales</taxon>
        <taxon>Vibrionaceae</taxon>
        <taxon>Vibrio</taxon>
    </lineage>
</organism>
<evidence type="ECO:0000313" key="2">
    <source>
        <dbReference type="Proteomes" id="UP000235405"/>
    </source>
</evidence>
<dbReference type="Pfam" id="PF11198">
    <property type="entry name" value="DUF2857"/>
    <property type="match status" value="1"/>
</dbReference>
<evidence type="ECO:0008006" key="3">
    <source>
        <dbReference type="Google" id="ProtNLM"/>
    </source>
</evidence>
<proteinExistence type="predicted"/>
<comment type="caution">
    <text evidence="1">The sequence shown here is derived from an EMBL/GenBank/DDBJ whole genome shotgun (WGS) entry which is preliminary data.</text>
</comment>
<sequence>MSMKKDDLTSEVCHVMITKLAYLAVSGQEEVLKAIGVSDAQISRLERLSYRELDGWIRQRKGALDITPLMQALFSDAEPPEEHKTFLLHGANNKMMMHFFGVRAEECCAFRDKLSIDKSYRGRSISHKQHSAVCKALMEQGDYRQISAEALLQIARTYQVSLGALWKELEKWDKEHEQ</sequence>
<dbReference type="Proteomes" id="UP000235405">
    <property type="component" value="Unassembled WGS sequence"/>
</dbReference>
<name>A0A2N7CBZ1_VIBSP</name>
<reference evidence="2" key="1">
    <citation type="submission" date="2016-07" db="EMBL/GenBank/DDBJ databases">
        <title>Nontailed viruses are major unrecognized killers of bacteria in the ocean.</title>
        <authorList>
            <person name="Kauffman K."/>
            <person name="Hussain F."/>
            <person name="Yang J."/>
            <person name="Arevalo P."/>
            <person name="Brown J."/>
            <person name="Cutler M."/>
            <person name="Kelly L."/>
            <person name="Polz M.F."/>
        </authorList>
    </citation>
    <scope>NUCLEOTIDE SEQUENCE [LARGE SCALE GENOMIC DNA]</scope>
    <source>
        <strain evidence="2">10N.286.54.F3</strain>
    </source>
</reference>
<gene>
    <name evidence="1" type="ORF">BCV19_13230</name>
</gene>
<dbReference type="AlphaFoldDB" id="A0A2N7CBZ1"/>
<accession>A0A2N7CBZ1</accession>
<protein>
    <recommendedName>
        <fullName evidence="3">DUF2857 domain-containing protein</fullName>
    </recommendedName>
</protein>
<dbReference type="RefSeq" id="WP_102300424.1">
    <property type="nucleotide sequence ID" value="NZ_MCSW01000190.1"/>
</dbReference>
<dbReference type="EMBL" id="MCSW01000190">
    <property type="protein sequence ID" value="PMF19516.1"/>
    <property type="molecule type" value="Genomic_DNA"/>
</dbReference>